<gene>
    <name evidence="2" type="primary">pilO</name>
    <name evidence="2" type="ORF">F1609_24105</name>
</gene>
<sequence length="204" mass="21865">MAGLKIASAARQAGAPSMLAARVAWDARRIGKRLGWGAAVGACALAAAVLCAWQAQRLEARQLELAQAISAARAARPAQQRVALPDGARRVAAFYAWLPAHETIPDLLKQLVDIAAKNGVVLAKADYKAQAEDGADFLRYQITLPIKADYARVQAFIVGALRDMPALTLDSVTFKREQIDSGEVEARVHFNLLVRKAAAKGGRQ</sequence>
<evidence type="ECO:0000256" key="1">
    <source>
        <dbReference type="SAM" id="Phobius"/>
    </source>
</evidence>
<protein>
    <submittedName>
        <fullName evidence="2">Type 4a pilus biogenesis protein PilO</fullName>
    </submittedName>
</protein>
<feature type="transmembrane region" description="Helical" evidence="1">
    <location>
        <begin position="34"/>
        <end position="53"/>
    </location>
</feature>
<name>A0ABX0M7Q6_9BURK</name>
<organism evidence="2 3">
    <name type="scientific">Massilia aquatica</name>
    <dbReference type="NCBI Taxonomy" id="2609000"/>
    <lineage>
        <taxon>Bacteria</taxon>
        <taxon>Pseudomonadati</taxon>
        <taxon>Pseudomonadota</taxon>
        <taxon>Betaproteobacteria</taxon>
        <taxon>Burkholderiales</taxon>
        <taxon>Oxalobacteraceae</taxon>
        <taxon>Telluria group</taxon>
        <taxon>Massilia</taxon>
    </lineage>
</organism>
<keyword evidence="3" id="KW-1185">Reference proteome</keyword>
<reference evidence="2 3" key="1">
    <citation type="submission" date="2019-09" db="EMBL/GenBank/DDBJ databases">
        <title>Taxonomy of Antarctic Massilia spp.: description of Massilia rubra sp. nov., Massilia aquatica sp. nov., Massilia mucilaginosa sp. nov., Massilia frigida sp. nov. isolated from streams, lakes and regoliths.</title>
        <authorList>
            <person name="Holochova P."/>
            <person name="Sedlacek I."/>
            <person name="Kralova S."/>
            <person name="Maslanova I."/>
            <person name="Busse H.-J."/>
            <person name="Stankova E."/>
            <person name="Vrbovska V."/>
            <person name="Kovarovic V."/>
            <person name="Bartak M."/>
            <person name="Svec P."/>
            <person name="Pantucek R."/>
        </authorList>
    </citation>
    <scope>NUCLEOTIDE SEQUENCE [LARGE SCALE GENOMIC DNA]</scope>
    <source>
        <strain evidence="2 3">CCM 8693</strain>
    </source>
</reference>
<keyword evidence="1" id="KW-1133">Transmembrane helix</keyword>
<dbReference type="EMBL" id="VVIW01000017">
    <property type="protein sequence ID" value="NHZ43235.1"/>
    <property type="molecule type" value="Genomic_DNA"/>
</dbReference>
<dbReference type="RefSeq" id="WP_167079209.1">
    <property type="nucleotide sequence ID" value="NZ_VVIW01000017.1"/>
</dbReference>
<dbReference type="Gene3D" id="3.30.70.60">
    <property type="match status" value="1"/>
</dbReference>
<dbReference type="Proteomes" id="UP000819052">
    <property type="component" value="Unassembled WGS sequence"/>
</dbReference>
<keyword evidence="1" id="KW-0472">Membrane</keyword>
<comment type="caution">
    <text evidence="2">The sequence shown here is derived from an EMBL/GenBank/DDBJ whole genome shotgun (WGS) entry which is preliminary data.</text>
</comment>
<proteinExistence type="predicted"/>
<dbReference type="InterPro" id="IPR014717">
    <property type="entry name" value="Transl_elong_EF1B/ribsomal_bS6"/>
</dbReference>
<keyword evidence="1" id="KW-0812">Transmembrane</keyword>
<evidence type="ECO:0000313" key="3">
    <source>
        <dbReference type="Proteomes" id="UP000819052"/>
    </source>
</evidence>
<evidence type="ECO:0000313" key="2">
    <source>
        <dbReference type="EMBL" id="NHZ43235.1"/>
    </source>
</evidence>
<accession>A0ABX0M7Q6</accession>